<dbReference type="OrthoDB" id="105450at2"/>
<dbReference type="RefSeq" id="WP_113982980.1">
    <property type="nucleotide sequence ID" value="NZ_QMEY01000010.1"/>
</dbReference>
<evidence type="ECO:0000256" key="3">
    <source>
        <dbReference type="ARBA" id="ARBA00022723"/>
    </source>
</evidence>
<sequence>MSKADFSGRERPDACPGALQVHEAADGPLARVRLPGGAVTSAQLTALADGSAELGAGVIELTSRANVQVRGLRSPAAFAGRIAAAGLLPSAAHERVRNIVASPLGGRRTGLDTQLLVAALDRELCAVPELASLPGRFLFAVDDGTGDVLNLGADIAWDGRLLLAGVDAGLTASETEAPGLMIAAARAFLAERTDSWRIAELPDGPARIARRLGGTAGAAPEVPEGRELRAGRITQRDGRVALSAVVPLGRLTAAQARMITGTVRLTPWRTVVLLDLDPADADQVEQELTRAGLVTDPASPWNGVSACTGRPGCAKALADVREDARRWVDTLTAPAPAPVHWSGCERRCGLPRGRVVQMTATPAGYHERNP</sequence>
<evidence type="ECO:0000256" key="2">
    <source>
        <dbReference type="ARBA" id="ARBA00022617"/>
    </source>
</evidence>
<dbReference type="AlphaFoldDB" id="A0A366LVU7"/>
<evidence type="ECO:0000313" key="9">
    <source>
        <dbReference type="Proteomes" id="UP000253303"/>
    </source>
</evidence>
<feature type="domain" description="Nitrite/Sulfite reductase ferredoxin-like" evidence="7">
    <location>
        <begin position="234"/>
        <end position="289"/>
    </location>
</feature>
<dbReference type="InterPro" id="IPR005117">
    <property type="entry name" value="NiRdtase/SiRdtase_haem-b_fer"/>
</dbReference>
<dbReference type="SUPFAM" id="SSF55124">
    <property type="entry name" value="Nitrite/Sulfite reductase N-terminal domain-like"/>
    <property type="match status" value="2"/>
</dbReference>
<keyword evidence="5" id="KW-0408">Iron</keyword>
<dbReference type="SUPFAM" id="SSF56014">
    <property type="entry name" value="Nitrite and sulphite reductase 4Fe-4S domain-like"/>
    <property type="match status" value="1"/>
</dbReference>
<evidence type="ECO:0000256" key="5">
    <source>
        <dbReference type="ARBA" id="ARBA00023004"/>
    </source>
</evidence>
<dbReference type="InterPro" id="IPR036136">
    <property type="entry name" value="Nit/Sulf_reduc_fer-like_dom_sf"/>
</dbReference>
<dbReference type="PANTHER" id="PTHR32439">
    <property type="entry name" value="FERREDOXIN--NITRITE REDUCTASE, CHLOROPLASTIC"/>
    <property type="match status" value="1"/>
</dbReference>
<keyword evidence="6" id="KW-0411">Iron-sulfur</keyword>
<reference evidence="8 9" key="1">
    <citation type="submission" date="2018-06" db="EMBL/GenBank/DDBJ databases">
        <title>Sphaerisporangium craniellae sp. nov., isolated from a marine sponge in the South China Sea.</title>
        <authorList>
            <person name="Li L."/>
        </authorList>
    </citation>
    <scope>NUCLEOTIDE SEQUENCE [LARGE SCALE GENOMIC DNA]</scope>
    <source>
        <strain evidence="8 9">LHW63015</strain>
    </source>
</reference>
<protein>
    <submittedName>
        <fullName evidence="8">Precorrin-3B synthase</fullName>
    </submittedName>
</protein>
<evidence type="ECO:0000313" key="8">
    <source>
        <dbReference type="EMBL" id="RBQ17887.1"/>
    </source>
</evidence>
<dbReference type="EMBL" id="QMEY01000010">
    <property type="protein sequence ID" value="RBQ17887.1"/>
    <property type="molecule type" value="Genomic_DNA"/>
</dbReference>
<proteinExistence type="predicted"/>
<dbReference type="GO" id="GO:0051539">
    <property type="term" value="F:4 iron, 4 sulfur cluster binding"/>
    <property type="evidence" value="ECO:0007669"/>
    <property type="project" value="UniProtKB-KW"/>
</dbReference>
<keyword evidence="9" id="KW-1185">Reference proteome</keyword>
<dbReference type="Gene3D" id="3.30.413.10">
    <property type="entry name" value="Sulfite Reductase Hemoprotein, domain 1"/>
    <property type="match status" value="2"/>
</dbReference>
<dbReference type="Pfam" id="PF03460">
    <property type="entry name" value="NIR_SIR_ferr"/>
    <property type="match status" value="2"/>
</dbReference>
<organism evidence="8 9">
    <name type="scientific">Spongiactinospora rosea</name>
    <dbReference type="NCBI Taxonomy" id="2248750"/>
    <lineage>
        <taxon>Bacteria</taxon>
        <taxon>Bacillati</taxon>
        <taxon>Actinomycetota</taxon>
        <taxon>Actinomycetes</taxon>
        <taxon>Streptosporangiales</taxon>
        <taxon>Streptosporangiaceae</taxon>
        <taxon>Spongiactinospora</taxon>
    </lineage>
</organism>
<dbReference type="Proteomes" id="UP000253303">
    <property type="component" value="Unassembled WGS sequence"/>
</dbReference>
<comment type="caution">
    <text evidence="8">The sequence shown here is derived from an EMBL/GenBank/DDBJ whole genome shotgun (WGS) entry which is preliminary data.</text>
</comment>
<dbReference type="InterPro" id="IPR051329">
    <property type="entry name" value="NIR_SIR_4Fe-4S"/>
</dbReference>
<feature type="domain" description="Nitrite/Sulfite reductase ferredoxin-like" evidence="7">
    <location>
        <begin position="30"/>
        <end position="73"/>
    </location>
</feature>
<keyword evidence="1" id="KW-0004">4Fe-4S</keyword>
<dbReference type="Gene3D" id="3.90.480.10">
    <property type="entry name" value="Sulfite Reductase Hemoprotein,Domain 2"/>
    <property type="match status" value="2"/>
</dbReference>
<keyword evidence="3" id="KW-0479">Metal-binding</keyword>
<evidence type="ECO:0000256" key="1">
    <source>
        <dbReference type="ARBA" id="ARBA00022485"/>
    </source>
</evidence>
<dbReference type="GO" id="GO:0016491">
    <property type="term" value="F:oxidoreductase activity"/>
    <property type="evidence" value="ECO:0007669"/>
    <property type="project" value="UniProtKB-KW"/>
</dbReference>
<dbReference type="PANTHER" id="PTHR32439:SF9">
    <property type="entry name" value="BLR3264 PROTEIN"/>
    <property type="match status" value="1"/>
</dbReference>
<accession>A0A366LVU7</accession>
<keyword evidence="4" id="KW-0560">Oxidoreductase</keyword>
<name>A0A366LVU7_9ACTN</name>
<evidence type="ECO:0000256" key="6">
    <source>
        <dbReference type="ARBA" id="ARBA00023014"/>
    </source>
</evidence>
<dbReference type="InterPro" id="IPR045854">
    <property type="entry name" value="NO2/SO3_Rdtase_4Fe4S_sf"/>
</dbReference>
<dbReference type="GO" id="GO:0046872">
    <property type="term" value="F:metal ion binding"/>
    <property type="evidence" value="ECO:0007669"/>
    <property type="project" value="UniProtKB-KW"/>
</dbReference>
<evidence type="ECO:0000256" key="4">
    <source>
        <dbReference type="ARBA" id="ARBA00023002"/>
    </source>
</evidence>
<evidence type="ECO:0000259" key="7">
    <source>
        <dbReference type="Pfam" id="PF03460"/>
    </source>
</evidence>
<keyword evidence="2" id="KW-0349">Heme</keyword>
<gene>
    <name evidence="8" type="ORF">DP939_23100</name>
</gene>